<evidence type="ECO:0000259" key="8">
    <source>
        <dbReference type="Pfam" id="PF16198"/>
    </source>
</evidence>
<keyword evidence="3 5" id="KW-0819">tRNA processing</keyword>
<feature type="active site" description="Nucleophile" evidence="5">
    <location>
        <position position="50"/>
    </location>
</feature>
<dbReference type="HAMAP" id="MF_01080">
    <property type="entry name" value="TruB_bact"/>
    <property type="match status" value="1"/>
</dbReference>
<comment type="caution">
    <text evidence="9">The sequence shown here is derived from an EMBL/GenBank/DDBJ whole genome shotgun (WGS) entry which is preliminary data.</text>
</comment>
<organism evidence="9 10">
    <name type="scientific">Dietzia maris</name>
    <dbReference type="NCBI Taxonomy" id="37915"/>
    <lineage>
        <taxon>Bacteria</taxon>
        <taxon>Bacillati</taxon>
        <taxon>Actinomycetota</taxon>
        <taxon>Actinomycetes</taxon>
        <taxon>Mycobacteriales</taxon>
        <taxon>Dietziaceae</taxon>
        <taxon>Dietzia</taxon>
    </lineage>
</organism>
<evidence type="ECO:0000313" key="9">
    <source>
        <dbReference type="EMBL" id="MDN4504572.1"/>
    </source>
</evidence>
<comment type="catalytic activity">
    <reaction evidence="1 5">
        <text>uridine(55) in tRNA = pseudouridine(55) in tRNA</text>
        <dbReference type="Rhea" id="RHEA:42532"/>
        <dbReference type="Rhea" id="RHEA-COMP:10101"/>
        <dbReference type="Rhea" id="RHEA-COMP:10102"/>
        <dbReference type="ChEBI" id="CHEBI:65314"/>
        <dbReference type="ChEBI" id="CHEBI:65315"/>
        <dbReference type="EC" id="5.4.99.25"/>
    </reaction>
</comment>
<dbReference type="NCBIfam" id="TIGR00431">
    <property type="entry name" value="TruB"/>
    <property type="match status" value="1"/>
</dbReference>
<evidence type="ECO:0000259" key="6">
    <source>
        <dbReference type="Pfam" id="PF01509"/>
    </source>
</evidence>
<dbReference type="Gene3D" id="2.30.130.10">
    <property type="entry name" value="PUA domain"/>
    <property type="match status" value="1"/>
</dbReference>
<dbReference type="PANTHER" id="PTHR13767:SF2">
    <property type="entry name" value="PSEUDOURIDYLATE SYNTHASE TRUB1"/>
    <property type="match status" value="1"/>
</dbReference>
<dbReference type="Gene3D" id="3.30.2350.10">
    <property type="entry name" value="Pseudouridine synthase"/>
    <property type="match status" value="1"/>
</dbReference>
<keyword evidence="10" id="KW-1185">Reference proteome</keyword>
<evidence type="ECO:0000256" key="5">
    <source>
        <dbReference type="HAMAP-Rule" id="MF_01080"/>
    </source>
</evidence>
<dbReference type="CDD" id="cd02573">
    <property type="entry name" value="PseudoU_synth_EcTruB"/>
    <property type="match status" value="1"/>
</dbReference>
<dbReference type="Pfam" id="PF16198">
    <property type="entry name" value="TruB_C_2"/>
    <property type="match status" value="1"/>
</dbReference>
<keyword evidence="4 5" id="KW-0413">Isomerase</keyword>
<dbReference type="PANTHER" id="PTHR13767">
    <property type="entry name" value="TRNA-PSEUDOURIDINE SYNTHASE"/>
    <property type="match status" value="1"/>
</dbReference>
<dbReference type="InterPro" id="IPR015225">
    <property type="entry name" value="tRNA_psdUridine_synth_fam2_C"/>
</dbReference>
<dbReference type="InterPro" id="IPR036974">
    <property type="entry name" value="PUA_sf"/>
</dbReference>
<dbReference type="InterPro" id="IPR014780">
    <property type="entry name" value="tRNA_psdUridine_synth_TruB"/>
</dbReference>
<dbReference type="SUPFAM" id="SSF55120">
    <property type="entry name" value="Pseudouridine synthase"/>
    <property type="match status" value="1"/>
</dbReference>
<evidence type="ECO:0000256" key="1">
    <source>
        <dbReference type="ARBA" id="ARBA00000385"/>
    </source>
</evidence>
<dbReference type="Pfam" id="PF01509">
    <property type="entry name" value="TruB_N"/>
    <property type="match status" value="1"/>
</dbReference>
<dbReference type="InterPro" id="IPR015947">
    <property type="entry name" value="PUA-like_sf"/>
</dbReference>
<dbReference type="SUPFAM" id="SSF88697">
    <property type="entry name" value="PUA domain-like"/>
    <property type="match status" value="1"/>
</dbReference>
<protein>
    <recommendedName>
        <fullName evidence="5">tRNA pseudouridine synthase B</fullName>
        <ecNumber evidence="5">5.4.99.25</ecNumber>
    </recommendedName>
    <alternativeName>
        <fullName evidence="5">tRNA pseudouridine(55) synthase</fullName>
        <shortName evidence="5">Psi55 synthase</shortName>
    </alternativeName>
    <alternativeName>
        <fullName evidence="5">tRNA pseudouridylate synthase</fullName>
    </alternativeName>
    <alternativeName>
        <fullName evidence="5">tRNA-uridine isomerase</fullName>
    </alternativeName>
</protein>
<comment type="function">
    <text evidence="5">Responsible for synthesis of pseudouridine from uracil-55 in the psi GC loop of transfer RNAs.</text>
</comment>
<dbReference type="InterPro" id="IPR032819">
    <property type="entry name" value="TruB_C"/>
</dbReference>
<evidence type="ECO:0000256" key="3">
    <source>
        <dbReference type="ARBA" id="ARBA00022694"/>
    </source>
</evidence>
<dbReference type="InterPro" id="IPR002501">
    <property type="entry name" value="PsdUridine_synth_N"/>
</dbReference>
<sequence length="303" mass="31935">MTPRRPDPRPAPDPGLVVVDKPGGMSSHDVVGRLRRYFGTRKVGHAGTLDPMATGVLVVGIERATKMLGLLALETKSYEATIRLGQTTTTDDAEGETTSTTDASAVTDEAIDAAVAALTGEIDQVPSAVSAIKVDGRRAYDRVRAGEEVELRSRRVTVSRFDVLERTRSGAVVDLVVVVDCSTGTYIRALARDLGSALGVGGHLTALRRTHVGPFGLDVARTLDQLETDPTLSLDLDSAALTAFPRRDIDADEAEGLRHGRWLEARGDAGVVAAVGPDGRVAALVSESGRRAAPVVVMRPAGL</sequence>
<evidence type="ECO:0000313" key="10">
    <source>
        <dbReference type="Proteomes" id="UP001172702"/>
    </source>
</evidence>
<dbReference type="Proteomes" id="UP001172702">
    <property type="component" value="Unassembled WGS sequence"/>
</dbReference>
<feature type="domain" description="tRNA pseudouridine synthase II TruB subfamily 2 C-terminal" evidence="7">
    <location>
        <begin position="244"/>
        <end position="299"/>
    </location>
</feature>
<dbReference type="RefSeq" id="WP_096905346.1">
    <property type="nucleotide sequence ID" value="NZ_JAPWIO010000001.1"/>
</dbReference>
<dbReference type="GO" id="GO:0160148">
    <property type="term" value="F:tRNA pseudouridine(55) synthase activity"/>
    <property type="evidence" value="ECO:0007669"/>
    <property type="project" value="UniProtKB-EC"/>
</dbReference>
<proteinExistence type="inferred from homology"/>
<name>A0ABT8GX14_9ACTN</name>
<feature type="domain" description="tRNA pseudouridylate synthase B C-terminal" evidence="8">
    <location>
        <begin position="188"/>
        <end position="228"/>
    </location>
</feature>
<comment type="similarity">
    <text evidence="2 5">Belongs to the pseudouridine synthase TruB family. Type 1 subfamily.</text>
</comment>
<evidence type="ECO:0000256" key="4">
    <source>
        <dbReference type="ARBA" id="ARBA00023235"/>
    </source>
</evidence>
<reference evidence="9 10" key="1">
    <citation type="submission" date="2023-07" db="EMBL/GenBank/DDBJ databases">
        <title>Strategy for survival of the halotoleranting strain Dietzia MX2 from the Yakshinskoe mineral salts deposit.</title>
        <authorList>
            <person name="Kharitonova M.A."/>
            <person name="Kupriyanova-Ashina F.G."/>
            <person name="Shakirov T.R."/>
            <person name="Vafina M.S."/>
            <person name="Ilinskaya O.N."/>
        </authorList>
    </citation>
    <scope>NUCLEOTIDE SEQUENCE [LARGE SCALE GENOMIC DNA]</scope>
    <source>
        <strain evidence="9 10">MX2</strain>
    </source>
</reference>
<dbReference type="EC" id="5.4.99.25" evidence="5"/>
<evidence type="ECO:0000259" key="7">
    <source>
        <dbReference type="Pfam" id="PF09142"/>
    </source>
</evidence>
<evidence type="ECO:0000256" key="2">
    <source>
        <dbReference type="ARBA" id="ARBA00005642"/>
    </source>
</evidence>
<feature type="domain" description="Pseudouridine synthase II N-terminal" evidence="6">
    <location>
        <begin position="35"/>
        <end position="187"/>
    </location>
</feature>
<dbReference type="Pfam" id="PF09142">
    <property type="entry name" value="TruB_C"/>
    <property type="match status" value="1"/>
</dbReference>
<dbReference type="InterPro" id="IPR020103">
    <property type="entry name" value="PsdUridine_synth_cat_dom_sf"/>
</dbReference>
<accession>A0ABT8GX14</accession>
<dbReference type="EMBL" id="JAUHTB010000001">
    <property type="protein sequence ID" value="MDN4504572.1"/>
    <property type="molecule type" value="Genomic_DNA"/>
</dbReference>
<gene>
    <name evidence="5 9" type="primary">truB</name>
    <name evidence="9" type="ORF">QYF62_00640</name>
</gene>